<dbReference type="InterPro" id="IPR003018">
    <property type="entry name" value="GAF"/>
</dbReference>
<name>A0AAU7ARJ6_9ACTN</name>
<proteinExistence type="predicted"/>
<gene>
    <name evidence="5" type="primary">malT_3</name>
    <name evidence="5" type="ORF">DSM112329_01112</name>
</gene>
<dbReference type="RefSeq" id="WP_354700822.1">
    <property type="nucleotide sequence ID" value="NZ_CP114014.1"/>
</dbReference>
<dbReference type="Gene3D" id="3.30.450.40">
    <property type="match status" value="1"/>
</dbReference>
<dbReference type="GO" id="GO:0006355">
    <property type="term" value="P:regulation of DNA-templated transcription"/>
    <property type="evidence" value="ECO:0007669"/>
    <property type="project" value="InterPro"/>
</dbReference>
<dbReference type="PRINTS" id="PR00038">
    <property type="entry name" value="HTHLUXR"/>
</dbReference>
<dbReference type="InterPro" id="IPR000792">
    <property type="entry name" value="Tscrpt_reg_LuxR_C"/>
</dbReference>
<dbReference type="Pfam" id="PF00196">
    <property type="entry name" value="GerE"/>
    <property type="match status" value="1"/>
</dbReference>
<accession>A0AAU7ARJ6</accession>
<dbReference type="EMBL" id="CP114014">
    <property type="protein sequence ID" value="XAY04279.1"/>
    <property type="molecule type" value="Genomic_DNA"/>
</dbReference>
<evidence type="ECO:0000256" key="1">
    <source>
        <dbReference type="ARBA" id="ARBA00023015"/>
    </source>
</evidence>
<dbReference type="AlphaFoldDB" id="A0AAU7ARJ6"/>
<dbReference type="InterPro" id="IPR036388">
    <property type="entry name" value="WH-like_DNA-bd_sf"/>
</dbReference>
<dbReference type="InterPro" id="IPR016032">
    <property type="entry name" value="Sig_transdc_resp-reg_C-effctor"/>
</dbReference>
<dbReference type="CDD" id="cd06170">
    <property type="entry name" value="LuxR_C_like"/>
    <property type="match status" value="1"/>
</dbReference>
<feature type="domain" description="HTH luxR-type" evidence="4">
    <location>
        <begin position="304"/>
        <end position="369"/>
    </location>
</feature>
<sequence>MESGVTVPAWRERGAPVRDRALLDRINTALKRVPGAARVSTRADASELLAALDAALDTVTRADVVRELCTLQGDVRVAVAADPLRGVTSVQDALSRLRGSETAAQVLRRAPEVIVECMDFDRAFISEVTDGVWTPVSVYVHDDPRWAKSILDAARQQVQSLDALVLETEMVRRRRPLLVRNVQDRSDVHHAVASTSDSRSYVAAPIMPEGLVIGFLHADLRLSGRHPDETHRDLLFTFAEALGAILERTALLEHLATLEQRAADLVTAFRDAFADRRETQLSLAPAESDAVTPRRSRADAPASEHRLRELLTTRELDVMRYVAAGMSNRDIAAQLVVSEGTVKSHMKSLLRKMHATNRAEATSKYMRLIARTPDG</sequence>
<keyword evidence="3" id="KW-0804">Transcription</keyword>
<evidence type="ECO:0000259" key="4">
    <source>
        <dbReference type="PROSITE" id="PS50043"/>
    </source>
</evidence>
<dbReference type="SUPFAM" id="SSF46894">
    <property type="entry name" value="C-terminal effector domain of the bipartite response regulators"/>
    <property type="match status" value="1"/>
</dbReference>
<protein>
    <submittedName>
        <fullName evidence="5">HTH-type transcriptional regulator MalT</fullName>
    </submittedName>
</protein>
<evidence type="ECO:0000313" key="5">
    <source>
        <dbReference type="EMBL" id="XAY04279.1"/>
    </source>
</evidence>
<dbReference type="PROSITE" id="PS50043">
    <property type="entry name" value="HTH_LUXR_2"/>
    <property type="match status" value="1"/>
</dbReference>
<keyword evidence="2" id="KW-0238">DNA-binding</keyword>
<dbReference type="PROSITE" id="PS00622">
    <property type="entry name" value="HTH_LUXR_1"/>
    <property type="match status" value="1"/>
</dbReference>
<dbReference type="SUPFAM" id="SSF55781">
    <property type="entry name" value="GAF domain-like"/>
    <property type="match status" value="1"/>
</dbReference>
<evidence type="ECO:0000256" key="2">
    <source>
        <dbReference type="ARBA" id="ARBA00023125"/>
    </source>
</evidence>
<dbReference type="KEGG" id="parq:DSM112329_01112"/>
<reference evidence="5" key="1">
    <citation type="submission" date="2022-12" db="EMBL/GenBank/DDBJ databases">
        <title>Paraconexibacter alkalitolerans sp. nov. and Baekduia alba sp. nov., isolated from soil and emended description of the genera Paraconexibacter (Chun et al., 2020) and Baekduia (An et al., 2020).</title>
        <authorList>
            <person name="Vieira S."/>
            <person name="Huber K.J."/>
            <person name="Geppert A."/>
            <person name="Wolf J."/>
            <person name="Neumann-Schaal M."/>
            <person name="Muesken M."/>
            <person name="Overmann J."/>
        </authorList>
    </citation>
    <scope>NUCLEOTIDE SEQUENCE</scope>
    <source>
        <strain evidence="5">AEG42_29</strain>
    </source>
</reference>
<dbReference type="GO" id="GO:0003677">
    <property type="term" value="F:DNA binding"/>
    <property type="evidence" value="ECO:0007669"/>
    <property type="project" value="UniProtKB-KW"/>
</dbReference>
<evidence type="ECO:0000256" key="3">
    <source>
        <dbReference type="ARBA" id="ARBA00023163"/>
    </source>
</evidence>
<keyword evidence="1" id="KW-0805">Transcription regulation</keyword>
<dbReference type="SMART" id="SM00421">
    <property type="entry name" value="HTH_LUXR"/>
    <property type="match status" value="1"/>
</dbReference>
<dbReference type="SMART" id="SM00065">
    <property type="entry name" value="GAF"/>
    <property type="match status" value="1"/>
</dbReference>
<dbReference type="PANTHER" id="PTHR44688">
    <property type="entry name" value="DNA-BINDING TRANSCRIPTIONAL ACTIVATOR DEVR_DOSR"/>
    <property type="match status" value="1"/>
</dbReference>
<dbReference type="PANTHER" id="PTHR44688:SF16">
    <property type="entry name" value="DNA-BINDING TRANSCRIPTIONAL ACTIVATOR DEVR_DOSR"/>
    <property type="match status" value="1"/>
</dbReference>
<dbReference type="Pfam" id="PF13185">
    <property type="entry name" value="GAF_2"/>
    <property type="match status" value="1"/>
</dbReference>
<dbReference type="InterPro" id="IPR029016">
    <property type="entry name" value="GAF-like_dom_sf"/>
</dbReference>
<organism evidence="5">
    <name type="scientific">Paraconexibacter sp. AEG42_29</name>
    <dbReference type="NCBI Taxonomy" id="2997339"/>
    <lineage>
        <taxon>Bacteria</taxon>
        <taxon>Bacillati</taxon>
        <taxon>Actinomycetota</taxon>
        <taxon>Thermoleophilia</taxon>
        <taxon>Solirubrobacterales</taxon>
        <taxon>Paraconexibacteraceae</taxon>
        <taxon>Paraconexibacter</taxon>
    </lineage>
</organism>
<dbReference type="Gene3D" id="1.10.10.10">
    <property type="entry name" value="Winged helix-like DNA-binding domain superfamily/Winged helix DNA-binding domain"/>
    <property type="match status" value="1"/>
</dbReference>